<evidence type="ECO:0000313" key="3">
    <source>
        <dbReference type="EMBL" id="OGG42052.1"/>
    </source>
</evidence>
<dbReference type="InterPro" id="IPR013785">
    <property type="entry name" value="Aldolase_TIM"/>
</dbReference>
<accession>A0A1F6BZ45</accession>
<evidence type="ECO:0008006" key="5">
    <source>
        <dbReference type="Google" id="ProtNLM"/>
    </source>
</evidence>
<name>A0A1F6BZ45_9BACT</name>
<dbReference type="SUPFAM" id="SSF51366">
    <property type="entry name" value="Ribulose-phoshate binding barrel"/>
    <property type="match status" value="1"/>
</dbReference>
<reference evidence="3 4" key="1">
    <citation type="journal article" date="2016" name="Nat. Commun.">
        <title>Thousands of microbial genomes shed light on interconnected biogeochemical processes in an aquifer system.</title>
        <authorList>
            <person name="Anantharaman K."/>
            <person name="Brown C.T."/>
            <person name="Hug L.A."/>
            <person name="Sharon I."/>
            <person name="Castelle C.J."/>
            <person name="Probst A.J."/>
            <person name="Thomas B.C."/>
            <person name="Singh A."/>
            <person name="Wilkins M.J."/>
            <person name="Karaoz U."/>
            <person name="Brodie E.L."/>
            <person name="Williams K.H."/>
            <person name="Hubbard S.S."/>
            <person name="Banfield J.F."/>
        </authorList>
    </citation>
    <scope>NUCLEOTIDE SEQUENCE [LARGE SCALE GENOMIC DNA]</scope>
</reference>
<dbReference type="InterPro" id="IPR011060">
    <property type="entry name" value="RibuloseP-bd_barrel"/>
</dbReference>
<organism evidence="3 4">
    <name type="scientific">Candidatus Jorgensenbacteria bacterium RIFCSPLOWO2_01_FULL_45_25b</name>
    <dbReference type="NCBI Taxonomy" id="1798471"/>
    <lineage>
        <taxon>Bacteria</taxon>
        <taxon>Candidatus Joergenseniibacteriota</taxon>
    </lineage>
</organism>
<dbReference type="GO" id="GO:0016857">
    <property type="term" value="F:racemase and epimerase activity, acting on carbohydrates and derivatives"/>
    <property type="evidence" value="ECO:0007669"/>
    <property type="project" value="InterPro"/>
</dbReference>
<dbReference type="Pfam" id="PF00834">
    <property type="entry name" value="Ribul_P_3_epim"/>
    <property type="match status" value="1"/>
</dbReference>
<proteinExistence type="predicted"/>
<sequence>MEIIPSVNCPDISCVRERFEQIVSFGASWAHVDVSNGTFAPPVTWNNPHELISNSKLNIEVHLMVQEPEKFVPDWVQAGARRIILQVEMIDRERLYEILEMVHADCEVGLSVSLPTPIEEVFPYLEEIHFVQCLAVSPGLSGQKFQHDTLDKIRVLLREDVDVLVEIDGGVTPDVARLAYEAGARVAVSSSYIFTSSDPKLAYARLSAIGE</sequence>
<dbReference type="AlphaFoldDB" id="A0A1F6BZ45"/>
<dbReference type="GO" id="GO:0046872">
    <property type="term" value="F:metal ion binding"/>
    <property type="evidence" value="ECO:0007669"/>
    <property type="project" value="UniProtKB-KW"/>
</dbReference>
<protein>
    <recommendedName>
        <fullName evidence="5">Ribulose-phosphate 3-epimerase</fullName>
    </recommendedName>
</protein>
<keyword evidence="1" id="KW-0479">Metal-binding</keyword>
<dbReference type="Proteomes" id="UP000176996">
    <property type="component" value="Unassembled WGS sequence"/>
</dbReference>
<dbReference type="InterPro" id="IPR000056">
    <property type="entry name" value="Ribul_P_3_epim-like"/>
</dbReference>
<dbReference type="GO" id="GO:0005975">
    <property type="term" value="P:carbohydrate metabolic process"/>
    <property type="evidence" value="ECO:0007669"/>
    <property type="project" value="InterPro"/>
</dbReference>
<dbReference type="STRING" id="1798471.A3A21_03430"/>
<evidence type="ECO:0000313" key="4">
    <source>
        <dbReference type="Proteomes" id="UP000176996"/>
    </source>
</evidence>
<dbReference type="PANTHER" id="PTHR11749">
    <property type="entry name" value="RIBULOSE-5-PHOSPHATE-3-EPIMERASE"/>
    <property type="match status" value="1"/>
</dbReference>
<dbReference type="Gene3D" id="3.20.20.70">
    <property type="entry name" value="Aldolase class I"/>
    <property type="match status" value="1"/>
</dbReference>
<keyword evidence="2" id="KW-0413">Isomerase</keyword>
<evidence type="ECO:0000256" key="2">
    <source>
        <dbReference type="ARBA" id="ARBA00023235"/>
    </source>
</evidence>
<comment type="caution">
    <text evidence="3">The sequence shown here is derived from an EMBL/GenBank/DDBJ whole genome shotgun (WGS) entry which is preliminary data.</text>
</comment>
<dbReference type="EMBL" id="MFKK01000008">
    <property type="protein sequence ID" value="OGG42052.1"/>
    <property type="molecule type" value="Genomic_DNA"/>
</dbReference>
<gene>
    <name evidence="3" type="ORF">A3A21_03430</name>
</gene>
<evidence type="ECO:0000256" key="1">
    <source>
        <dbReference type="ARBA" id="ARBA00022723"/>
    </source>
</evidence>